<dbReference type="Pfam" id="PF04149">
    <property type="entry name" value="DUF397"/>
    <property type="match status" value="2"/>
</dbReference>
<protein>
    <recommendedName>
        <fullName evidence="1">DUF397 domain-containing protein</fullName>
    </recommendedName>
</protein>
<dbReference type="Proteomes" id="UP000287830">
    <property type="component" value="Unassembled WGS sequence"/>
</dbReference>
<evidence type="ECO:0000313" key="3">
    <source>
        <dbReference type="Proteomes" id="UP000287830"/>
    </source>
</evidence>
<accession>A0A7U9KU17</accession>
<comment type="caution">
    <text evidence="2">The sequence shown here is derived from an EMBL/GenBank/DDBJ whole genome shotgun (WGS) entry which is preliminary data.</text>
</comment>
<evidence type="ECO:0000259" key="1">
    <source>
        <dbReference type="Pfam" id="PF04149"/>
    </source>
</evidence>
<gene>
    <name evidence="2" type="ORF">OEIGOIKO_03125</name>
</gene>
<organism evidence="2 3">
    <name type="scientific">Streptomyces chrestomyceticus JCM 4735</name>
    <dbReference type="NCBI Taxonomy" id="1306181"/>
    <lineage>
        <taxon>Bacteria</taxon>
        <taxon>Bacillati</taxon>
        <taxon>Actinomycetota</taxon>
        <taxon>Actinomycetes</taxon>
        <taxon>Kitasatosporales</taxon>
        <taxon>Streptomycetaceae</taxon>
        <taxon>Streptomyces</taxon>
    </lineage>
</organism>
<evidence type="ECO:0000313" key="2">
    <source>
        <dbReference type="EMBL" id="GCD35382.1"/>
    </source>
</evidence>
<dbReference type="EMBL" id="BHZC01000001">
    <property type="protein sequence ID" value="GCD35382.1"/>
    <property type="molecule type" value="Genomic_DNA"/>
</dbReference>
<sequence length="125" mass="13100">MTAETPHWFTSSYSENGGACVEAATNLVTSRGVVPVRDSKNPNGPVLTLTPGAWTGLIQFAQQAPRWLKSSYSDNGGQCVEAAINLIASRGVVSVRDSKDPDGPVLSLAPDAWAGLISFARQAGI</sequence>
<dbReference type="AlphaFoldDB" id="A0A7U9KU17"/>
<reference evidence="2 3" key="1">
    <citation type="submission" date="2018-11" db="EMBL/GenBank/DDBJ databases">
        <title>Whole genome sequence of Streptomyces chrestomyceticus NBRC 13444(T).</title>
        <authorList>
            <person name="Komaki H."/>
            <person name="Tamura T."/>
        </authorList>
    </citation>
    <scope>NUCLEOTIDE SEQUENCE [LARGE SCALE GENOMIC DNA]</scope>
    <source>
        <strain evidence="2 3">NBRC 13444</strain>
    </source>
</reference>
<proteinExistence type="predicted"/>
<feature type="domain" description="DUF397" evidence="1">
    <location>
        <begin position="7"/>
        <end position="60"/>
    </location>
</feature>
<name>A0A7U9KU17_9ACTN</name>
<dbReference type="OrthoDB" id="4570646at2"/>
<dbReference type="InterPro" id="IPR007278">
    <property type="entry name" value="DUF397"/>
</dbReference>
<feature type="domain" description="DUF397" evidence="1">
    <location>
        <begin position="66"/>
        <end position="121"/>
    </location>
</feature>